<evidence type="ECO:0000256" key="1">
    <source>
        <dbReference type="SAM" id="MobiDB-lite"/>
    </source>
</evidence>
<dbReference type="RefSeq" id="WP_126966643.1">
    <property type="nucleotide sequence ID" value="NZ_JACHNQ010000002.1"/>
</dbReference>
<dbReference type="EMBL" id="JACIIQ010000003">
    <property type="protein sequence ID" value="MBB5669415.1"/>
    <property type="molecule type" value="Genomic_DNA"/>
</dbReference>
<evidence type="ECO:0000313" key="2">
    <source>
        <dbReference type="EMBL" id="MBB5669415.1"/>
    </source>
</evidence>
<dbReference type="AlphaFoldDB" id="A0AB73GTW8"/>
<name>A0AB73GTW8_9XANT</name>
<accession>A0AB73GTW8</accession>
<organism evidence="2">
    <name type="scientific">Xanthomonas arboricola</name>
    <dbReference type="NCBI Taxonomy" id="56448"/>
    <lineage>
        <taxon>Bacteria</taxon>
        <taxon>Pseudomonadati</taxon>
        <taxon>Pseudomonadota</taxon>
        <taxon>Gammaproteobacteria</taxon>
        <taxon>Lysobacterales</taxon>
        <taxon>Lysobacteraceae</taxon>
        <taxon>Xanthomonas</taxon>
    </lineage>
</organism>
<protein>
    <submittedName>
        <fullName evidence="2">Uncharacterized protein</fullName>
    </submittedName>
</protein>
<proteinExistence type="predicted"/>
<sequence>MLTAVKSGVKFLTESEVERAFHHTSACFYSFFDNSLENSDLGHVLRDISKLNAHVRSRQKSPLAGRQQAWLRKTARRTGQESDQRSPRRPLSPSWCTTRAVLPAPLRQETDVNTPSRRHVSDH</sequence>
<feature type="region of interest" description="Disordered" evidence="1">
    <location>
        <begin position="56"/>
        <end position="123"/>
    </location>
</feature>
<reference evidence="2" key="1">
    <citation type="submission" date="2020-08" db="EMBL/GenBank/DDBJ databases">
        <title>Studying the diversity of plant-associated saprophytic bacteria and their role in host health and plant-pathogen interactions.</title>
        <authorList>
            <person name="Potnis N."/>
        </authorList>
    </citation>
    <scope>NUCLEOTIDE SEQUENCE</scope>
    <source>
        <strain evidence="2">F21</strain>
    </source>
</reference>
<gene>
    <name evidence="2" type="ORF">FHR65_000949</name>
</gene>
<comment type="caution">
    <text evidence="2">The sequence shown here is derived from an EMBL/GenBank/DDBJ whole genome shotgun (WGS) entry which is preliminary data.</text>
</comment>
<dbReference type="Proteomes" id="UP000528595">
    <property type="component" value="Unassembled WGS sequence"/>
</dbReference>